<dbReference type="Proteomes" id="UP000290189">
    <property type="component" value="Unassembled WGS sequence"/>
</dbReference>
<sequence>MPAALFEGLRFWIPPCPERPGLRDKIRVHGGEAVEVVRLDDPQPVVLATASRRPLYSDMPDCAPVYSARFIDNSIAANARLNLDDYMLTDRSDFSRRHRAPYEPDEDSALLQCISANHASNSLAFFEAMESARVLHRTAKSMRARYQVIIQNCRDDSRFQKGLERLSKMRSPDRNRGPSAELDAVKRIMQETDVPIEVALHALIVSSADEDVAMDYLIGNMSDGAWDLAEDEIILDGNPTAIRELLEYRSKDSLDRRRAFLQGLGQPR</sequence>
<gene>
    <name evidence="4" type="ORF">PBRA_001407</name>
    <name evidence="5" type="ORF">PLBR_LOCUS1353</name>
</gene>
<dbReference type="GO" id="GO:0070187">
    <property type="term" value="C:shelterin complex"/>
    <property type="evidence" value="ECO:0007669"/>
    <property type="project" value="TreeGrafter"/>
</dbReference>
<protein>
    <recommendedName>
        <fullName evidence="3">BRCT domain-containing protein</fullName>
    </recommendedName>
</protein>
<dbReference type="PROSITE" id="PS50172">
    <property type="entry name" value="BRCT"/>
    <property type="match status" value="1"/>
</dbReference>
<accession>A0A0G4IYC4</accession>
<evidence type="ECO:0000256" key="1">
    <source>
        <dbReference type="ARBA" id="ARBA00004123"/>
    </source>
</evidence>
<dbReference type="EMBL" id="CDSF01000101">
    <property type="protein sequence ID" value="CEP00353.1"/>
    <property type="molecule type" value="Genomic_DNA"/>
</dbReference>
<evidence type="ECO:0000313" key="4">
    <source>
        <dbReference type="EMBL" id="CEP00353.1"/>
    </source>
</evidence>
<reference evidence="4 6" key="1">
    <citation type="submission" date="2015-02" db="EMBL/GenBank/DDBJ databases">
        <authorList>
            <person name="Chooi Y.-H."/>
        </authorList>
    </citation>
    <scope>NUCLEOTIDE SEQUENCE [LARGE SCALE GENOMIC DNA]</scope>
    <source>
        <strain evidence="4">E3</strain>
    </source>
</reference>
<name>A0A0G4IYC4_PLABS</name>
<dbReference type="GO" id="GO:0042162">
    <property type="term" value="F:telomeric DNA binding"/>
    <property type="evidence" value="ECO:0007669"/>
    <property type="project" value="TreeGrafter"/>
</dbReference>
<evidence type="ECO:0000313" key="7">
    <source>
        <dbReference type="Proteomes" id="UP000290189"/>
    </source>
</evidence>
<organism evidence="4 6">
    <name type="scientific">Plasmodiophora brassicae</name>
    <name type="common">Clubroot disease agent</name>
    <dbReference type="NCBI Taxonomy" id="37360"/>
    <lineage>
        <taxon>Eukaryota</taxon>
        <taxon>Sar</taxon>
        <taxon>Rhizaria</taxon>
        <taxon>Endomyxa</taxon>
        <taxon>Phytomyxea</taxon>
        <taxon>Plasmodiophorida</taxon>
        <taxon>Plasmodiophoridae</taxon>
        <taxon>Plasmodiophora</taxon>
    </lineage>
</organism>
<dbReference type="PANTHER" id="PTHR16466">
    <property type="entry name" value="TELOMERE REPEAT-BINDING FACTOR 2-INTERACTING PROTEIN 1"/>
    <property type="match status" value="1"/>
</dbReference>
<evidence type="ECO:0000256" key="2">
    <source>
        <dbReference type="ARBA" id="ARBA00023242"/>
    </source>
</evidence>
<dbReference type="GO" id="GO:0010833">
    <property type="term" value="P:telomere maintenance via telomere lengthening"/>
    <property type="evidence" value="ECO:0007669"/>
    <property type="project" value="TreeGrafter"/>
</dbReference>
<dbReference type="GO" id="GO:0031848">
    <property type="term" value="P:protection from non-homologous end joining at telomere"/>
    <property type="evidence" value="ECO:0007669"/>
    <property type="project" value="TreeGrafter"/>
</dbReference>
<dbReference type="Pfam" id="PF16589">
    <property type="entry name" value="BRCT_2"/>
    <property type="match status" value="1"/>
</dbReference>
<geneLocation type="mitochondrion" evidence="5"/>
<dbReference type="Gene3D" id="1.10.10.60">
    <property type="entry name" value="Homeodomain-like"/>
    <property type="match status" value="1"/>
</dbReference>
<keyword evidence="5" id="KW-0496">Mitochondrion</keyword>
<evidence type="ECO:0000259" key="3">
    <source>
        <dbReference type="PROSITE" id="PS50172"/>
    </source>
</evidence>
<dbReference type="PANTHER" id="PTHR16466:SF6">
    <property type="entry name" value="TELOMERIC REPEAT-BINDING FACTOR 2-INTERACTING PROTEIN 1"/>
    <property type="match status" value="1"/>
</dbReference>
<proteinExistence type="predicted"/>
<evidence type="ECO:0000313" key="6">
    <source>
        <dbReference type="Proteomes" id="UP000039324"/>
    </source>
</evidence>
<dbReference type="AlphaFoldDB" id="A0A0G4IYC4"/>
<keyword evidence="2" id="KW-0539">Nucleus</keyword>
<reference evidence="5 7" key="2">
    <citation type="submission" date="2018-03" db="EMBL/GenBank/DDBJ databases">
        <authorList>
            <person name="Fogelqvist J."/>
        </authorList>
    </citation>
    <scope>NUCLEOTIDE SEQUENCE [LARGE SCALE GENOMIC DNA]</scope>
</reference>
<dbReference type="EMBL" id="OVEO01000002">
    <property type="protein sequence ID" value="SPQ94138.1"/>
    <property type="molecule type" value="Genomic_DNA"/>
</dbReference>
<dbReference type="InterPro" id="IPR039595">
    <property type="entry name" value="TE2IP/Rap1"/>
</dbReference>
<dbReference type="Proteomes" id="UP000039324">
    <property type="component" value="Unassembled WGS sequence"/>
</dbReference>
<comment type="subcellular location">
    <subcellularLocation>
        <location evidence="1">Nucleus</location>
    </subcellularLocation>
</comment>
<keyword evidence="6" id="KW-1185">Reference proteome</keyword>
<feature type="domain" description="BRCT" evidence="3">
    <location>
        <begin position="1"/>
        <end position="88"/>
    </location>
</feature>
<evidence type="ECO:0000313" key="5">
    <source>
        <dbReference type="EMBL" id="SPQ94138.1"/>
    </source>
</evidence>
<dbReference type="InterPro" id="IPR001357">
    <property type="entry name" value="BRCT_dom"/>
</dbReference>